<dbReference type="STRING" id="463014.BAU07_03160"/>
<feature type="domain" description="Acyclic terpene utilisation N-terminal" evidence="1">
    <location>
        <begin position="7"/>
        <end position="449"/>
    </location>
</feature>
<reference evidence="2 3" key="1">
    <citation type="submission" date="2016-06" db="EMBL/GenBank/DDBJ databases">
        <title>Complete genome sequences of Bordetella bronchialis and Bordetella flabilis.</title>
        <authorList>
            <person name="LiPuma J.J."/>
            <person name="Spilker T."/>
        </authorList>
    </citation>
    <scope>NUCLEOTIDE SEQUENCE [LARGE SCALE GENOMIC DNA]</scope>
    <source>
        <strain evidence="2 3">AU10664</strain>
    </source>
</reference>
<dbReference type="AlphaFoldDB" id="A0A193GAE9"/>
<proteinExistence type="predicted"/>
<dbReference type="InterPro" id="IPR010839">
    <property type="entry name" value="AtuA_N"/>
</dbReference>
<accession>A0A193GAE9</accession>
<organism evidence="2 3">
    <name type="scientific">Bordetella flabilis</name>
    <dbReference type="NCBI Taxonomy" id="463014"/>
    <lineage>
        <taxon>Bacteria</taxon>
        <taxon>Pseudomonadati</taxon>
        <taxon>Pseudomonadota</taxon>
        <taxon>Betaproteobacteria</taxon>
        <taxon>Burkholderiales</taxon>
        <taxon>Alcaligenaceae</taxon>
        <taxon>Bordetella</taxon>
    </lineage>
</organism>
<keyword evidence="3" id="KW-1185">Reference proteome</keyword>
<evidence type="ECO:0000313" key="3">
    <source>
        <dbReference type="Proteomes" id="UP000091926"/>
    </source>
</evidence>
<evidence type="ECO:0000259" key="1">
    <source>
        <dbReference type="Pfam" id="PF07287"/>
    </source>
</evidence>
<evidence type="ECO:0000313" key="2">
    <source>
        <dbReference type="EMBL" id="ANN76244.1"/>
    </source>
</evidence>
<dbReference type="EMBL" id="CP016172">
    <property type="protein sequence ID" value="ANN76244.1"/>
    <property type="molecule type" value="Genomic_DNA"/>
</dbReference>
<gene>
    <name evidence="2" type="ORF">BAU07_03160</name>
</gene>
<protein>
    <submittedName>
        <fullName evidence="2">ABC transporter substrate-binding protein</fullName>
    </submittedName>
</protein>
<dbReference type="Proteomes" id="UP000091926">
    <property type="component" value="Chromosome"/>
</dbReference>
<dbReference type="PANTHER" id="PTHR47708">
    <property type="match status" value="1"/>
</dbReference>
<dbReference type="RefSeq" id="WP_066654031.1">
    <property type="nucleotide sequence ID" value="NZ_CBCSCL010000036.1"/>
</dbReference>
<sequence>MNSKRTLRIGSGAGWWGDRIDPARLNAEHGRLDFLCFETMAEATVSAAQVRKRRDPSFPGYDTWLDDRFRAVLPHCHRNGTRIVTNQGWIDPEAAARRIAELCAEAGWQDARVAAVTASDLTATIADSDQPIMESGEPVSTLRGELITAEPYAGATAIAQALDEGAHIVVTGRVADPSLFLAPMMHYFGWRKDDWARLGQGSGIGHLLECGAQVTGGYFSDPGFKDVPDPWNLAFPIAEVEEDGSAVIVKIEGSGGRIDLQTVKEQMFYEVHDPSRYITPDVVVDFTSARLEQLGPDRVRVSGIGGKPRTATLKVSMGCAEGYIGEDMFFYAGPGCVEKARLAERILHERFRIVGLQAQEVRVDFIGVNAVHGAASPIPACEPNEVAVRVAARTATRAEAEKVGREVDGMAVCGLASTGKRVPHQDRVREVIGLWSTLVPRGSVHTRIKHFGGK</sequence>
<dbReference type="KEGG" id="bfz:BAU07_03160"/>
<dbReference type="Pfam" id="PF07287">
    <property type="entry name" value="AtuA"/>
    <property type="match status" value="1"/>
</dbReference>
<dbReference type="PANTHER" id="PTHR47708:SF2">
    <property type="entry name" value="SI:CH73-132F6.5"/>
    <property type="match status" value="1"/>
</dbReference>
<dbReference type="OrthoDB" id="9763456at2"/>
<name>A0A193GAE9_9BORD</name>